<dbReference type="OrthoDB" id="809632at2759"/>
<evidence type="ECO:0000313" key="2">
    <source>
        <dbReference type="Proteomes" id="UP000724874"/>
    </source>
</evidence>
<dbReference type="EMBL" id="JADNYJ010000071">
    <property type="protein sequence ID" value="KAF8891570.1"/>
    <property type="molecule type" value="Genomic_DNA"/>
</dbReference>
<reference evidence="1" key="1">
    <citation type="submission" date="2020-11" db="EMBL/GenBank/DDBJ databases">
        <authorList>
            <consortium name="DOE Joint Genome Institute"/>
            <person name="Ahrendt S."/>
            <person name="Riley R."/>
            <person name="Andreopoulos W."/>
            <person name="LaButti K."/>
            <person name="Pangilinan J."/>
            <person name="Ruiz-duenas F.J."/>
            <person name="Barrasa J.M."/>
            <person name="Sanchez-Garcia M."/>
            <person name="Camarero S."/>
            <person name="Miyauchi S."/>
            <person name="Serrano A."/>
            <person name="Linde D."/>
            <person name="Babiker R."/>
            <person name="Drula E."/>
            <person name="Ayuso-Fernandez I."/>
            <person name="Pacheco R."/>
            <person name="Padilla G."/>
            <person name="Ferreira P."/>
            <person name="Barriuso J."/>
            <person name="Kellner H."/>
            <person name="Castanera R."/>
            <person name="Alfaro M."/>
            <person name="Ramirez L."/>
            <person name="Pisabarro A.G."/>
            <person name="Kuo A."/>
            <person name="Tritt A."/>
            <person name="Lipzen A."/>
            <person name="He G."/>
            <person name="Yan M."/>
            <person name="Ng V."/>
            <person name="Cullen D."/>
            <person name="Martin F."/>
            <person name="Rosso M.-N."/>
            <person name="Henrissat B."/>
            <person name="Hibbett D."/>
            <person name="Martinez A.T."/>
            <person name="Grigoriev I.V."/>
        </authorList>
    </citation>
    <scope>NUCLEOTIDE SEQUENCE</scope>
    <source>
        <strain evidence="1">AH 44721</strain>
    </source>
</reference>
<accession>A0A9P5NLT3</accession>
<keyword evidence="2" id="KW-1185">Reference proteome</keyword>
<name>A0A9P5NLT3_GYMJU</name>
<organism evidence="1 2">
    <name type="scientific">Gymnopilus junonius</name>
    <name type="common">Spectacular rustgill mushroom</name>
    <name type="synonym">Gymnopilus spectabilis subsp. junonius</name>
    <dbReference type="NCBI Taxonomy" id="109634"/>
    <lineage>
        <taxon>Eukaryota</taxon>
        <taxon>Fungi</taxon>
        <taxon>Dikarya</taxon>
        <taxon>Basidiomycota</taxon>
        <taxon>Agaricomycotina</taxon>
        <taxon>Agaricomycetes</taxon>
        <taxon>Agaricomycetidae</taxon>
        <taxon>Agaricales</taxon>
        <taxon>Agaricineae</taxon>
        <taxon>Hymenogastraceae</taxon>
        <taxon>Gymnopilus</taxon>
    </lineage>
</organism>
<feature type="non-terminal residue" evidence="1">
    <location>
        <position position="71"/>
    </location>
</feature>
<comment type="caution">
    <text evidence="1">The sequence shown here is derived from an EMBL/GenBank/DDBJ whole genome shotgun (WGS) entry which is preliminary data.</text>
</comment>
<dbReference type="AlphaFoldDB" id="A0A9P5NLT3"/>
<sequence length="71" mass="7834">MHLSLFPSLVDAPLCLLATSSALALTLWLSIEILNLGPHIQPHIQVLLFNYATYQTFASTSQAGIDRLHFV</sequence>
<gene>
    <name evidence="1" type="ORF">CPB84DRAFT_1783979</name>
</gene>
<protein>
    <submittedName>
        <fullName evidence="1">Uncharacterized protein</fullName>
    </submittedName>
</protein>
<evidence type="ECO:0000313" key="1">
    <source>
        <dbReference type="EMBL" id="KAF8891570.1"/>
    </source>
</evidence>
<proteinExistence type="predicted"/>
<dbReference type="Proteomes" id="UP000724874">
    <property type="component" value="Unassembled WGS sequence"/>
</dbReference>